<dbReference type="InterPro" id="IPR013988">
    <property type="entry name" value="YjdM_C"/>
</dbReference>
<dbReference type="Gene3D" id="2.20.25.10">
    <property type="match status" value="1"/>
</dbReference>
<evidence type="ECO:0000313" key="4">
    <source>
        <dbReference type="EMBL" id="RKD24957.1"/>
    </source>
</evidence>
<dbReference type="SUPFAM" id="SSF82057">
    <property type="entry name" value="Prokaryotic SH3-related domain"/>
    <property type="match status" value="1"/>
</dbReference>
<dbReference type="AlphaFoldDB" id="A0A419SLK7"/>
<feature type="domain" description="Protein YjdM C-terminal" evidence="2">
    <location>
        <begin position="47"/>
        <end position="117"/>
    </location>
</feature>
<dbReference type="RefSeq" id="WP_120188774.1">
    <property type="nucleotide sequence ID" value="NZ_MCHY01000007.1"/>
</dbReference>
<comment type="caution">
    <text evidence="4">The sequence shown here is derived from an EMBL/GenBank/DDBJ whole genome shotgun (WGS) entry which is preliminary data.</text>
</comment>
<feature type="domain" description="Protein YjdM N-terminal" evidence="3">
    <location>
        <begin position="4"/>
        <end position="32"/>
    </location>
</feature>
<dbReference type="NCBIfam" id="TIGR00686">
    <property type="entry name" value="phnA"/>
    <property type="match status" value="1"/>
</dbReference>
<dbReference type="Gene3D" id="2.30.30.40">
    <property type="entry name" value="SH3 Domains"/>
    <property type="match status" value="1"/>
</dbReference>
<dbReference type="Proteomes" id="UP000284219">
    <property type="component" value="Unassembled WGS sequence"/>
</dbReference>
<dbReference type="InterPro" id="IPR004624">
    <property type="entry name" value="YjdM"/>
</dbReference>
<dbReference type="PANTHER" id="PTHR30305:SF3">
    <property type="entry name" value="PROTEIN YJDM"/>
    <property type="match status" value="1"/>
</dbReference>
<sequence length="117" mass="12861">MANLPDCPNCNSQYTYEDRDLFICPECAHEWNPDAAESEATQDGPVIRDAHGTILQDGDSVTVIRDLKVKGSSNVIKIGTKVNDIRLVDGSRDGHDIDCRVDGFGQMKLKSKVVKKA</sequence>
<dbReference type="Pfam" id="PF08274">
    <property type="entry name" value="Zn_Ribbon_YjdM"/>
    <property type="match status" value="1"/>
</dbReference>
<protein>
    <submittedName>
        <fullName evidence="4">Alkylphosphonate utilization protein</fullName>
    </submittedName>
</protein>
<keyword evidence="5" id="KW-1185">Reference proteome</keyword>
<evidence type="ECO:0000313" key="5">
    <source>
        <dbReference type="Proteomes" id="UP000284219"/>
    </source>
</evidence>
<gene>
    <name evidence="4" type="ORF">BEP19_03730</name>
</gene>
<evidence type="ECO:0000256" key="1">
    <source>
        <dbReference type="ARBA" id="ARBA00009248"/>
    </source>
</evidence>
<proteinExistence type="inferred from homology"/>
<evidence type="ECO:0000259" key="2">
    <source>
        <dbReference type="Pfam" id="PF03831"/>
    </source>
</evidence>
<evidence type="ECO:0000259" key="3">
    <source>
        <dbReference type="Pfam" id="PF08274"/>
    </source>
</evidence>
<accession>A0A419SLK7</accession>
<organism evidence="4 5">
    <name type="scientific">Ammoniphilus oxalaticus</name>
    <dbReference type="NCBI Taxonomy" id="66863"/>
    <lineage>
        <taxon>Bacteria</taxon>
        <taxon>Bacillati</taxon>
        <taxon>Bacillota</taxon>
        <taxon>Bacilli</taxon>
        <taxon>Bacillales</taxon>
        <taxon>Paenibacillaceae</taxon>
        <taxon>Aneurinibacillus group</taxon>
        <taxon>Ammoniphilus</taxon>
    </lineage>
</organism>
<dbReference type="InterPro" id="IPR013987">
    <property type="entry name" value="YjdM_N"/>
</dbReference>
<name>A0A419SLK7_9BACL</name>
<dbReference type="OrthoDB" id="9810131at2"/>
<dbReference type="EMBL" id="MCHY01000007">
    <property type="protein sequence ID" value="RKD24957.1"/>
    <property type="molecule type" value="Genomic_DNA"/>
</dbReference>
<dbReference type="SUPFAM" id="SSF57783">
    <property type="entry name" value="Zinc beta-ribbon"/>
    <property type="match status" value="1"/>
</dbReference>
<comment type="similarity">
    <text evidence="1">Belongs to the YjdM family.</text>
</comment>
<dbReference type="PANTHER" id="PTHR30305">
    <property type="entry name" value="PROTEIN YJDM-RELATED"/>
    <property type="match status" value="1"/>
</dbReference>
<dbReference type="Pfam" id="PF03831">
    <property type="entry name" value="YjdM"/>
    <property type="match status" value="1"/>
</dbReference>
<reference evidence="4 5" key="1">
    <citation type="submission" date="2016-08" db="EMBL/GenBank/DDBJ databases">
        <title>Novel Firmicute Genomes.</title>
        <authorList>
            <person name="Poppleton D.I."/>
            <person name="Gribaldo S."/>
        </authorList>
    </citation>
    <scope>NUCLEOTIDE SEQUENCE [LARGE SCALE GENOMIC DNA]</scope>
    <source>
        <strain evidence="4 5">RAOx-1</strain>
    </source>
</reference>